<accession>A0A381SN61</accession>
<reference evidence="2" key="1">
    <citation type="submission" date="2018-05" db="EMBL/GenBank/DDBJ databases">
        <authorList>
            <person name="Lanie J.A."/>
            <person name="Ng W.-L."/>
            <person name="Kazmierczak K.M."/>
            <person name="Andrzejewski T.M."/>
            <person name="Davidsen T.M."/>
            <person name="Wayne K.J."/>
            <person name="Tettelin H."/>
            <person name="Glass J.I."/>
            <person name="Rusch D."/>
            <person name="Podicherti R."/>
            <person name="Tsui H.-C.T."/>
            <person name="Winkler M.E."/>
        </authorList>
    </citation>
    <scope>NUCLEOTIDE SEQUENCE</scope>
</reference>
<keyword evidence="1" id="KW-1133">Transmembrane helix</keyword>
<feature type="non-terminal residue" evidence="2">
    <location>
        <position position="1"/>
    </location>
</feature>
<proteinExistence type="predicted"/>
<feature type="transmembrane region" description="Helical" evidence="1">
    <location>
        <begin position="103"/>
        <end position="121"/>
    </location>
</feature>
<evidence type="ECO:0000313" key="2">
    <source>
        <dbReference type="EMBL" id="SVA05460.1"/>
    </source>
</evidence>
<name>A0A381SN61_9ZZZZ</name>
<evidence type="ECO:0000256" key="1">
    <source>
        <dbReference type="SAM" id="Phobius"/>
    </source>
</evidence>
<protein>
    <submittedName>
        <fullName evidence="2">Uncharacterized protein</fullName>
    </submittedName>
</protein>
<gene>
    <name evidence="2" type="ORF">METZ01_LOCUS58314</name>
</gene>
<organism evidence="2">
    <name type="scientific">marine metagenome</name>
    <dbReference type="NCBI Taxonomy" id="408172"/>
    <lineage>
        <taxon>unclassified sequences</taxon>
        <taxon>metagenomes</taxon>
        <taxon>ecological metagenomes</taxon>
    </lineage>
</organism>
<feature type="transmembrane region" description="Helical" evidence="1">
    <location>
        <begin position="142"/>
        <end position="163"/>
    </location>
</feature>
<sequence>VIWKRLCALVLAASIVSIGIPVVGQSRTNFPTQMVDEFLGHASSNELKHIRQQLITRPENIFSPVASETLLPPSAPWNRQFFFAQEGATQPTEDSESQQSQGIVGPVIASVIGGVLFGYFLKRNAGSSGGQVTTRDTQAEMIDYALLAGSVSILGTGLVMLVADR</sequence>
<dbReference type="EMBL" id="UINC01003342">
    <property type="protein sequence ID" value="SVA05460.1"/>
    <property type="molecule type" value="Genomic_DNA"/>
</dbReference>
<keyword evidence="1" id="KW-0472">Membrane</keyword>
<dbReference type="AlphaFoldDB" id="A0A381SN61"/>
<keyword evidence="1" id="KW-0812">Transmembrane</keyword>